<protein>
    <submittedName>
        <fullName evidence="1">Uncharacterized protein</fullName>
    </submittedName>
</protein>
<dbReference type="EMBL" id="OBEG01000003">
    <property type="protein sequence ID" value="SNY81608.1"/>
    <property type="molecule type" value="Genomic_DNA"/>
</dbReference>
<evidence type="ECO:0000313" key="2">
    <source>
        <dbReference type="Proteomes" id="UP000219565"/>
    </source>
</evidence>
<evidence type="ECO:0000313" key="1">
    <source>
        <dbReference type="EMBL" id="SNY81608.1"/>
    </source>
</evidence>
<dbReference type="AlphaFoldDB" id="A0A285L9I1"/>
<proteinExistence type="predicted"/>
<gene>
    <name evidence="1" type="ORF">SAMN04244553_3210</name>
</gene>
<name>A0A285L9I1_9NOCA</name>
<sequence>MRPEIARWNATLNRPADCEPKAPGAKCDPKSTVVKWLLIKINYPPYDYRRIHFSIDGSQMVEAP</sequence>
<organism evidence="1 2">
    <name type="scientific">Nocardia amikacinitolerans</name>
    <dbReference type="NCBI Taxonomy" id="756689"/>
    <lineage>
        <taxon>Bacteria</taxon>
        <taxon>Bacillati</taxon>
        <taxon>Actinomycetota</taxon>
        <taxon>Actinomycetes</taxon>
        <taxon>Mycobacteriales</taxon>
        <taxon>Nocardiaceae</taxon>
        <taxon>Nocardia</taxon>
    </lineage>
</organism>
<reference evidence="1 2" key="1">
    <citation type="submission" date="2017-09" db="EMBL/GenBank/DDBJ databases">
        <authorList>
            <person name="Ehlers B."/>
            <person name="Leendertz F.H."/>
        </authorList>
    </citation>
    <scope>NUCLEOTIDE SEQUENCE [LARGE SCALE GENOMIC DNA]</scope>
    <source>
        <strain evidence="1 2">DSM 45537</strain>
    </source>
</reference>
<keyword evidence="2" id="KW-1185">Reference proteome</keyword>
<accession>A0A285L9I1</accession>
<dbReference type="Proteomes" id="UP000219565">
    <property type="component" value="Unassembled WGS sequence"/>
</dbReference>